<name>A0A0H2RJT0_9AGAM</name>
<dbReference type="InterPro" id="IPR000387">
    <property type="entry name" value="Tyr_Pase_dom"/>
</dbReference>
<dbReference type="SUPFAM" id="SSF52799">
    <property type="entry name" value="(Phosphotyrosine protein) phosphatases II"/>
    <property type="match status" value="1"/>
</dbReference>
<proteinExistence type="predicted"/>
<reference evidence="2 3" key="1">
    <citation type="submission" date="2015-04" db="EMBL/GenBank/DDBJ databases">
        <title>Complete genome sequence of Schizopora paradoxa KUC8140, a cosmopolitan wood degrader in East Asia.</title>
        <authorList>
            <consortium name="DOE Joint Genome Institute"/>
            <person name="Min B."/>
            <person name="Park H."/>
            <person name="Jang Y."/>
            <person name="Kim J.-J."/>
            <person name="Kim K.H."/>
            <person name="Pangilinan J."/>
            <person name="Lipzen A."/>
            <person name="Riley R."/>
            <person name="Grigoriev I.V."/>
            <person name="Spatafora J.W."/>
            <person name="Choi I.-G."/>
        </authorList>
    </citation>
    <scope>NUCLEOTIDE SEQUENCE [LARGE SCALE GENOMIC DNA]</scope>
    <source>
        <strain evidence="2 3">KUC8140</strain>
    </source>
</reference>
<dbReference type="GO" id="GO:0004721">
    <property type="term" value="F:phosphoprotein phosphatase activity"/>
    <property type="evidence" value="ECO:0007669"/>
    <property type="project" value="InterPro"/>
</dbReference>
<dbReference type="Pfam" id="PF13350">
    <property type="entry name" value="Y_phosphatase3"/>
    <property type="match status" value="1"/>
</dbReference>
<dbReference type="AlphaFoldDB" id="A0A0H2RJT0"/>
<feature type="domain" description="Tyrosine specific protein phosphatases" evidence="1">
    <location>
        <begin position="153"/>
        <end position="184"/>
    </location>
</feature>
<dbReference type="PANTHER" id="PTHR31126:SF1">
    <property type="entry name" value="TYROSINE SPECIFIC PROTEIN PHOSPHATASES DOMAIN-CONTAINING PROTEIN"/>
    <property type="match status" value="1"/>
</dbReference>
<evidence type="ECO:0000313" key="3">
    <source>
        <dbReference type="Proteomes" id="UP000053477"/>
    </source>
</evidence>
<dbReference type="STRING" id="27342.A0A0H2RJT0"/>
<dbReference type="InterPro" id="IPR016130">
    <property type="entry name" value="Tyr_Pase_AS"/>
</dbReference>
<accession>A0A0H2RJT0</accession>
<dbReference type="PROSITE" id="PS50056">
    <property type="entry name" value="TYR_PHOSPHATASE_2"/>
    <property type="match status" value="1"/>
</dbReference>
<protein>
    <recommendedName>
        <fullName evidence="1">Tyrosine specific protein phosphatases domain-containing protein</fullName>
    </recommendedName>
</protein>
<dbReference type="Proteomes" id="UP000053477">
    <property type="component" value="Unassembled WGS sequence"/>
</dbReference>
<dbReference type="EMBL" id="KQ085990">
    <property type="protein sequence ID" value="KLO11877.1"/>
    <property type="molecule type" value="Genomic_DNA"/>
</dbReference>
<evidence type="ECO:0000259" key="1">
    <source>
        <dbReference type="PROSITE" id="PS50056"/>
    </source>
</evidence>
<organism evidence="2 3">
    <name type="scientific">Schizopora paradoxa</name>
    <dbReference type="NCBI Taxonomy" id="27342"/>
    <lineage>
        <taxon>Eukaryota</taxon>
        <taxon>Fungi</taxon>
        <taxon>Dikarya</taxon>
        <taxon>Basidiomycota</taxon>
        <taxon>Agaricomycotina</taxon>
        <taxon>Agaricomycetes</taxon>
        <taxon>Hymenochaetales</taxon>
        <taxon>Schizoporaceae</taxon>
        <taxon>Schizopora</taxon>
    </lineage>
</organism>
<dbReference type="InParanoid" id="A0A0H2RJT0"/>
<gene>
    <name evidence="2" type="ORF">SCHPADRAFT_998569</name>
</gene>
<dbReference type="PANTHER" id="PTHR31126">
    <property type="entry name" value="TYROSINE-PROTEIN PHOSPHATASE"/>
    <property type="match status" value="1"/>
</dbReference>
<dbReference type="Gene3D" id="3.90.190.10">
    <property type="entry name" value="Protein tyrosine phosphatase superfamily"/>
    <property type="match status" value="1"/>
</dbReference>
<dbReference type="InterPro" id="IPR029021">
    <property type="entry name" value="Prot-tyrosine_phosphatase-like"/>
</dbReference>
<dbReference type="PROSITE" id="PS00383">
    <property type="entry name" value="TYR_PHOSPHATASE_1"/>
    <property type="match status" value="1"/>
</dbReference>
<sequence>MPPTFMPSDITEEQILEARKILGAPPFLQVEGVINIRDFGKLPTNDEKSKIRGGVLFRSGELTRITDAGKSTLRDLGIKKIFDLRGEAEITAYGSATSVIDGVEVVPVSFPVAYLVTETDKTEKRLKKFGTDPEGAFDDLYSDILKHGAVPYRTVLHHLRDKPEEPCLVHCTAGKDRTGVIAAVIQMLLDAKTELIMKDYCLTEVGLEPALPYLAERFNKIPLYRDNWAAFSRSGRCEPRTIENIMKRINEEYGGVESYVKGDIGLTDEDIAAIRRSLLVS</sequence>
<keyword evidence="3" id="KW-1185">Reference proteome</keyword>
<dbReference type="InterPro" id="IPR026893">
    <property type="entry name" value="Tyr/Ser_Pase_IphP-type"/>
</dbReference>
<evidence type="ECO:0000313" key="2">
    <source>
        <dbReference type="EMBL" id="KLO11877.1"/>
    </source>
</evidence>
<dbReference type="OrthoDB" id="9988524at2759"/>